<evidence type="ECO:0000313" key="2">
    <source>
        <dbReference type="Proteomes" id="UP000478052"/>
    </source>
</evidence>
<evidence type="ECO:0000313" key="1">
    <source>
        <dbReference type="EMBL" id="KAF0709904.1"/>
    </source>
</evidence>
<reference evidence="1 2" key="1">
    <citation type="submission" date="2019-08" db="EMBL/GenBank/DDBJ databases">
        <title>Whole genome of Aphis craccivora.</title>
        <authorList>
            <person name="Voronova N.V."/>
            <person name="Shulinski R.S."/>
            <person name="Bandarenka Y.V."/>
            <person name="Zhorov D.G."/>
            <person name="Warner D."/>
        </authorList>
    </citation>
    <scope>NUCLEOTIDE SEQUENCE [LARGE SCALE GENOMIC DNA]</scope>
    <source>
        <strain evidence="1">180601</strain>
        <tissue evidence="1">Whole Body</tissue>
    </source>
</reference>
<dbReference type="AlphaFoldDB" id="A0A6G0VV15"/>
<gene>
    <name evidence="1" type="ORF">FWK35_00026441</name>
</gene>
<dbReference type="EMBL" id="VUJU01011799">
    <property type="protein sequence ID" value="KAF0709904.1"/>
    <property type="molecule type" value="Genomic_DNA"/>
</dbReference>
<comment type="caution">
    <text evidence="1">The sequence shown here is derived from an EMBL/GenBank/DDBJ whole genome shotgun (WGS) entry which is preliminary data.</text>
</comment>
<keyword evidence="2" id="KW-1185">Reference proteome</keyword>
<protein>
    <submittedName>
        <fullName evidence="1">Uncharacterized protein</fullName>
    </submittedName>
</protein>
<organism evidence="1 2">
    <name type="scientific">Aphis craccivora</name>
    <name type="common">Cowpea aphid</name>
    <dbReference type="NCBI Taxonomy" id="307492"/>
    <lineage>
        <taxon>Eukaryota</taxon>
        <taxon>Metazoa</taxon>
        <taxon>Ecdysozoa</taxon>
        <taxon>Arthropoda</taxon>
        <taxon>Hexapoda</taxon>
        <taxon>Insecta</taxon>
        <taxon>Pterygota</taxon>
        <taxon>Neoptera</taxon>
        <taxon>Paraneoptera</taxon>
        <taxon>Hemiptera</taxon>
        <taxon>Sternorrhyncha</taxon>
        <taxon>Aphidomorpha</taxon>
        <taxon>Aphidoidea</taxon>
        <taxon>Aphididae</taxon>
        <taxon>Aphidini</taxon>
        <taxon>Aphis</taxon>
        <taxon>Aphis</taxon>
    </lineage>
</organism>
<proteinExistence type="predicted"/>
<name>A0A6G0VV15_APHCR</name>
<sequence>MDSENYMGKNHEVVDLTKAIVSELKFLRRECDNEFKKIFLQAKDKKCIQLYVVGPVGHKHTNIWSTNTHIRVETHTPGFTSTLPYQGLSYSYVK</sequence>
<dbReference type="Proteomes" id="UP000478052">
    <property type="component" value="Unassembled WGS sequence"/>
</dbReference>
<accession>A0A6G0VV15</accession>